<feature type="domain" description="DUF1570" evidence="1">
    <location>
        <begin position="151"/>
        <end position="257"/>
    </location>
</feature>
<dbReference type="Pfam" id="PF07607">
    <property type="entry name" value="DUF1570"/>
    <property type="match status" value="1"/>
</dbReference>
<accession>A0A6C0GRJ0</accession>
<evidence type="ECO:0000313" key="3">
    <source>
        <dbReference type="Proteomes" id="UP000480178"/>
    </source>
</evidence>
<reference evidence="2 3" key="1">
    <citation type="submission" date="2020-01" db="EMBL/GenBank/DDBJ databases">
        <authorList>
            <person name="Kim M.K."/>
        </authorList>
    </citation>
    <scope>NUCLEOTIDE SEQUENCE [LARGE SCALE GENOMIC DNA]</scope>
    <source>
        <strain evidence="2 3">172606-1</strain>
    </source>
</reference>
<evidence type="ECO:0000259" key="1">
    <source>
        <dbReference type="Pfam" id="PF07607"/>
    </source>
</evidence>
<protein>
    <submittedName>
        <fullName evidence="2">DUF1570 domain-containing protein</fullName>
    </submittedName>
</protein>
<keyword evidence="3" id="KW-1185">Reference proteome</keyword>
<dbReference type="RefSeq" id="WP_162446461.1">
    <property type="nucleotide sequence ID" value="NZ_CP048222.1"/>
</dbReference>
<proteinExistence type="predicted"/>
<gene>
    <name evidence="2" type="ORF">GXP67_29450</name>
</gene>
<sequence>MFAYHLFRKRFLLLFFILTVLCFLKTSSAHISQPVVTHSIPSGSIFQTVAVTTPDKPAIEIIYQDCASDKQTHERMLKGINFLYEYYQTQFGYDFTPELVVKIRVFENFDGYKKYIRKASPSTTGSNVGLYIHKLHEAIVWKNKNEDMFLSTVFHETNHLLLRSNIDNCPKWINEGLSEYFEFLDVTGEEVQIRPQLVKDDKIKKWVASQKMPDMYGYLTKYNEDWDKENNISDEPRVLAWSMVYFLMSERNGQAFIKDCLDYFSKKHADKYATVRALDAYYPGKHAQFEKNWLTWIPEQRSNHVLIINPPAQESRVQKFFKRVRQILS</sequence>
<dbReference type="KEGG" id="rhoz:GXP67_29450"/>
<dbReference type="Proteomes" id="UP000480178">
    <property type="component" value="Chromosome"/>
</dbReference>
<dbReference type="InterPro" id="IPR011464">
    <property type="entry name" value="DUF1570"/>
</dbReference>
<dbReference type="AlphaFoldDB" id="A0A6C0GRJ0"/>
<organism evidence="2 3">
    <name type="scientific">Rhodocytophaga rosea</name>
    <dbReference type="NCBI Taxonomy" id="2704465"/>
    <lineage>
        <taxon>Bacteria</taxon>
        <taxon>Pseudomonadati</taxon>
        <taxon>Bacteroidota</taxon>
        <taxon>Cytophagia</taxon>
        <taxon>Cytophagales</taxon>
        <taxon>Rhodocytophagaceae</taxon>
        <taxon>Rhodocytophaga</taxon>
    </lineage>
</organism>
<name>A0A6C0GRJ0_9BACT</name>
<evidence type="ECO:0000313" key="2">
    <source>
        <dbReference type="EMBL" id="QHT70484.1"/>
    </source>
</evidence>
<dbReference type="EMBL" id="CP048222">
    <property type="protein sequence ID" value="QHT70484.1"/>
    <property type="molecule type" value="Genomic_DNA"/>
</dbReference>